<dbReference type="InterPro" id="IPR005475">
    <property type="entry name" value="Transketolase-like_Pyr-bd"/>
</dbReference>
<gene>
    <name evidence="5" type="ORF">IE331_00875</name>
</gene>
<feature type="domain" description="Transketolase-like pyrimidine-binding" evidence="4">
    <location>
        <begin position="3"/>
        <end position="178"/>
    </location>
</feature>
<dbReference type="FunFam" id="3.40.50.920:FF:000001">
    <property type="entry name" value="Pyruvate dehydrogenase E1 beta subunit"/>
    <property type="match status" value="1"/>
</dbReference>
<dbReference type="GO" id="GO:0000287">
    <property type="term" value="F:magnesium ion binding"/>
    <property type="evidence" value="ECO:0007669"/>
    <property type="project" value="UniProtKB-ARBA"/>
</dbReference>
<dbReference type="Gene3D" id="3.40.50.920">
    <property type="match status" value="1"/>
</dbReference>
<dbReference type="SMART" id="SM00861">
    <property type="entry name" value="Transket_pyr"/>
    <property type="match status" value="1"/>
</dbReference>
<protein>
    <submittedName>
        <fullName evidence="5">Alpha-ketoacid dehydrogenase subunit beta</fullName>
    </submittedName>
</protein>
<dbReference type="FunFam" id="3.40.50.970:FF:000001">
    <property type="entry name" value="Pyruvate dehydrogenase E1 beta subunit"/>
    <property type="match status" value="1"/>
</dbReference>
<comment type="caution">
    <text evidence="5">The sequence shown here is derived from an EMBL/GenBank/DDBJ whole genome shotgun (WGS) entry which is preliminary data.</text>
</comment>
<dbReference type="InterPro" id="IPR029061">
    <property type="entry name" value="THDP-binding"/>
</dbReference>
<keyword evidence="3" id="KW-0786">Thiamine pyrophosphate</keyword>
<dbReference type="SUPFAM" id="SSF52922">
    <property type="entry name" value="TK C-terminal domain-like"/>
    <property type="match status" value="1"/>
</dbReference>
<organism evidence="5 6">
    <name type="scientific">Nocardioides donggukensis</name>
    <dbReference type="NCBI Taxonomy" id="2774019"/>
    <lineage>
        <taxon>Bacteria</taxon>
        <taxon>Bacillati</taxon>
        <taxon>Actinomycetota</taxon>
        <taxon>Actinomycetes</taxon>
        <taxon>Propionibacteriales</taxon>
        <taxon>Nocardioidaceae</taxon>
        <taxon>Nocardioides</taxon>
    </lineage>
</organism>
<evidence type="ECO:0000313" key="5">
    <source>
        <dbReference type="EMBL" id="MBD8868164.1"/>
    </source>
</evidence>
<reference evidence="5" key="1">
    <citation type="submission" date="2020-09" db="EMBL/GenBank/DDBJ databases">
        <title>Nocardioides sp. strain MJB4 16S ribosomal RNA gene Genome sequencing and assembly.</title>
        <authorList>
            <person name="Kim I."/>
        </authorList>
    </citation>
    <scope>NUCLEOTIDE SEQUENCE</scope>
    <source>
        <strain evidence="5">MJB4</strain>
    </source>
</reference>
<proteinExistence type="predicted"/>
<comment type="cofactor">
    <cofactor evidence="1">
        <name>thiamine diphosphate</name>
        <dbReference type="ChEBI" id="CHEBI:58937"/>
    </cofactor>
</comment>
<name>A0A927K1C5_9ACTN</name>
<evidence type="ECO:0000259" key="4">
    <source>
        <dbReference type="SMART" id="SM00861"/>
    </source>
</evidence>
<dbReference type="PANTHER" id="PTHR43257">
    <property type="entry name" value="PYRUVATE DEHYDROGENASE E1 COMPONENT BETA SUBUNIT"/>
    <property type="match status" value="1"/>
</dbReference>
<keyword evidence="2" id="KW-0560">Oxidoreductase</keyword>
<dbReference type="GO" id="GO:0016491">
    <property type="term" value="F:oxidoreductase activity"/>
    <property type="evidence" value="ECO:0007669"/>
    <property type="project" value="UniProtKB-KW"/>
</dbReference>
<dbReference type="InterPro" id="IPR033248">
    <property type="entry name" value="Transketolase_C"/>
</dbReference>
<dbReference type="Pfam" id="PF02780">
    <property type="entry name" value="Transketolase_C"/>
    <property type="match status" value="1"/>
</dbReference>
<dbReference type="SUPFAM" id="SSF52518">
    <property type="entry name" value="Thiamin diphosphate-binding fold (THDP-binding)"/>
    <property type="match status" value="1"/>
</dbReference>
<dbReference type="Gene3D" id="3.40.50.970">
    <property type="match status" value="1"/>
</dbReference>
<dbReference type="AlphaFoldDB" id="A0A927K1C5"/>
<evidence type="ECO:0000256" key="1">
    <source>
        <dbReference type="ARBA" id="ARBA00001964"/>
    </source>
</evidence>
<keyword evidence="6" id="KW-1185">Reference proteome</keyword>
<dbReference type="PANTHER" id="PTHR43257:SF2">
    <property type="entry name" value="PYRUVATE DEHYDROGENASE E1 COMPONENT SUBUNIT BETA"/>
    <property type="match status" value="1"/>
</dbReference>
<accession>A0A927K1C5</accession>
<evidence type="ECO:0000313" key="6">
    <source>
        <dbReference type="Proteomes" id="UP000616839"/>
    </source>
</evidence>
<dbReference type="EMBL" id="JACYXZ010000001">
    <property type="protein sequence ID" value="MBD8868164.1"/>
    <property type="molecule type" value="Genomic_DNA"/>
</dbReference>
<dbReference type="CDD" id="cd07036">
    <property type="entry name" value="TPP_PYR_E1-PDHc-beta_like"/>
    <property type="match status" value="1"/>
</dbReference>
<dbReference type="InterPro" id="IPR009014">
    <property type="entry name" value="Transketo_C/PFOR_II"/>
</dbReference>
<dbReference type="Pfam" id="PF02779">
    <property type="entry name" value="Transket_pyr"/>
    <property type="match status" value="1"/>
</dbReference>
<evidence type="ECO:0000256" key="2">
    <source>
        <dbReference type="ARBA" id="ARBA00023002"/>
    </source>
</evidence>
<dbReference type="RefSeq" id="WP_192139594.1">
    <property type="nucleotide sequence ID" value="NZ_JACYXZ010000001.1"/>
</dbReference>
<evidence type="ECO:0000256" key="3">
    <source>
        <dbReference type="ARBA" id="ARBA00023052"/>
    </source>
</evidence>
<sequence length="324" mass="35375">MKITLAKGLNMGLRKAMEDNPKVLMMGEDVGKLGGVFRITDGLQKDFGEDRVIDSPLAESGIVGTAVGMAMRGYRPVVEIQFDGFVYPAYDQIVCQVAKINYRSQGRVPMPIVIRIPYGGGIGAVEHHSESPEAQFAHTPGLKVVSCSNPVDGYWMIQQAIASDDPVIFLEPKRQYHADKAELDEDATPDPLHASRVIRQGTDLTLIAYGPMVKTSLKAAEAAATEGRSIEVIDLRTLSPLDMGPVLDSVRRTGRAVITHEAHVNLGMGSEVAARITEQCFYSLEAPVLRVGGFDTPYPPSRVEEEWLPDLDRVLDAVDRSLAF</sequence>
<dbReference type="Proteomes" id="UP000616839">
    <property type="component" value="Unassembled WGS sequence"/>
</dbReference>